<dbReference type="Gene3D" id="1.10.260.40">
    <property type="entry name" value="lambda repressor-like DNA-binding domains"/>
    <property type="match status" value="1"/>
</dbReference>
<keyword evidence="3" id="KW-1185">Reference proteome</keyword>
<evidence type="ECO:0000259" key="1">
    <source>
        <dbReference type="PROSITE" id="PS50943"/>
    </source>
</evidence>
<dbReference type="CDD" id="cd00093">
    <property type="entry name" value="HTH_XRE"/>
    <property type="match status" value="1"/>
</dbReference>
<dbReference type="InterPro" id="IPR001387">
    <property type="entry name" value="Cro/C1-type_HTH"/>
</dbReference>
<dbReference type="Proteomes" id="UP000243406">
    <property type="component" value="Unassembled WGS sequence"/>
</dbReference>
<evidence type="ECO:0000313" key="2">
    <source>
        <dbReference type="EMBL" id="SKB74186.1"/>
    </source>
</evidence>
<proteinExistence type="predicted"/>
<accession>A0A1T5DRQ3</accession>
<organism evidence="2 3">
    <name type="scientific">Acetoanaerobium noterae</name>
    <dbReference type="NCBI Taxonomy" id="745369"/>
    <lineage>
        <taxon>Bacteria</taxon>
        <taxon>Bacillati</taxon>
        <taxon>Bacillota</taxon>
        <taxon>Clostridia</taxon>
        <taxon>Peptostreptococcales</taxon>
        <taxon>Filifactoraceae</taxon>
        <taxon>Acetoanaerobium</taxon>
    </lineage>
</organism>
<dbReference type="Pfam" id="PF01381">
    <property type="entry name" value="HTH_3"/>
    <property type="match status" value="1"/>
</dbReference>
<dbReference type="EMBL" id="FUYN01000013">
    <property type="protein sequence ID" value="SKB74186.1"/>
    <property type="molecule type" value="Genomic_DNA"/>
</dbReference>
<name>A0A1T5DRQ3_9FIRM</name>
<dbReference type="SUPFAM" id="SSF47413">
    <property type="entry name" value="lambda repressor-like DNA-binding domains"/>
    <property type="match status" value="1"/>
</dbReference>
<dbReference type="GO" id="GO:0003677">
    <property type="term" value="F:DNA binding"/>
    <property type="evidence" value="ECO:0007669"/>
    <property type="project" value="InterPro"/>
</dbReference>
<protein>
    <submittedName>
        <fullName evidence="2">Transcriptional regulator, contains XRE-family HTH domain</fullName>
    </submittedName>
</protein>
<dbReference type="PROSITE" id="PS50943">
    <property type="entry name" value="HTH_CROC1"/>
    <property type="match status" value="1"/>
</dbReference>
<feature type="domain" description="HTH cro/C1-type" evidence="1">
    <location>
        <begin position="22"/>
        <end position="77"/>
    </location>
</feature>
<evidence type="ECO:0000313" key="3">
    <source>
        <dbReference type="Proteomes" id="UP000243406"/>
    </source>
</evidence>
<dbReference type="SMART" id="SM00530">
    <property type="entry name" value="HTH_XRE"/>
    <property type="match status" value="1"/>
</dbReference>
<sequence>MNIIDNNYENMDFYKKKMGKNIQDIRNDKNLTLNNLAELSNISPGTISMLETGSFFRTRFSTIFTILKALGLNEEDFLKNIILDIPFEVTANFISYSEFEKSCLEKCLRTIKQ</sequence>
<reference evidence="3" key="1">
    <citation type="submission" date="2017-02" db="EMBL/GenBank/DDBJ databases">
        <authorList>
            <person name="Varghese N."/>
            <person name="Submissions S."/>
        </authorList>
    </citation>
    <scope>NUCLEOTIDE SEQUENCE [LARGE SCALE GENOMIC DNA]</scope>
    <source>
        <strain evidence="3">ATCC 35199</strain>
    </source>
</reference>
<dbReference type="AlphaFoldDB" id="A0A1T5DRQ3"/>
<gene>
    <name evidence="2" type="ORF">SAMN02745120_0112</name>
</gene>
<dbReference type="InterPro" id="IPR010982">
    <property type="entry name" value="Lambda_DNA-bd_dom_sf"/>
</dbReference>